<dbReference type="RefSeq" id="XP_016437511.2">
    <property type="nucleotide sequence ID" value="XM_016582025.2"/>
</dbReference>
<evidence type="ECO:0000256" key="2">
    <source>
        <dbReference type="ARBA" id="ARBA00006116"/>
    </source>
</evidence>
<dbReference type="RefSeq" id="XP_016437511.1">
    <property type="nucleotide sequence ID" value="XM_016582025.1"/>
</dbReference>
<comment type="subunit">
    <text evidence="3">Heterotetramer of subunits RFC2, RFC3, RFC4 and RFC5 that can form a complex with RFC1.</text>
</comment>
<comment type="similarity">
    <text evidence="2 9">Belongs to the activator 1 large subunit family.</text>
</comment>
<evidence type="ECO:0000256" key="5">
    <source>
        <dbReference type="ARBA" id="ARBA00022705"/>
    </source>
</evidence>
<dbReference type="SMR" id="A0A1S3XC64"/>
<dbReference type="Gene3D" id="3.40.50.10190">
    <property type="entry name" value="BRCT domain"/>
    <property type="match status" value="1"/>
</dbReference>
<dbReference type="GO" id="GO:0005663">
    <property type="term" value="C:DNA replication factor C complex"/>
    <property type="evidence" value="ECO:0007669"/>
    <property type="project" value="InterPro"/>
</dbReference>
<protein>
    <recommendedName>
        <fullName evidence="4 9">Replication factor C subunit 1</fullName>
    </recommendedName>
</protein>
<dbReference type="PANTHER" id="PTHR23389">
    <property type="entry name" value="CHROMOSOME TRANSMISSION FIDELITY FACTOR 18"/>
    <property type="match status" value="1"/>
</dbReference>
<evidence type="ECO:0000256" key="9">
    <source>
        <dbReference type="PIRNR" id="PIRNR036578"/>
    </source>
</evidence>
<dbReference type="SUPFAM" id="SSF48019">
    <property type="entry name" value="post-AAA+ oligomerization domain-like"/>
    <property type="match status" value="1"/>
</dbReference>
<dbReference type="Pfam" id="PF00004">
    <property type="entry name" value="AAA"/>
    <property type="match status" value="1"/>
</dbReference>
<dbReference type="InterPro" id="IPR001357">
    <property type="entry name" value="BRCT_dom"/>
</dbReference>
<dbReference type="OrthoDB" id="446168at2759"/>
<dbReference type="InterPro" id="IPR027417">
    <property type="entry name" value="P-loop_NTPase"/>
</dbReference>
<dbReference type="GO" id="GO:0016887">
    <property type="term" value="F:ATP hydrolysis activity"/>
    <property type="evidence" value="ECO:0007669"/>
    <property type="project" value="InterPro"/>
</dbReference>
<name>A0A1S3XC64_TOBAC</name>
<dbReference type="GeneID" id="107763539"/>
<evidence type="ECO:0000313" key="10">
    <source>
        <dbReference type="Proteomes" id="UP000790787"/>
    </source>
</evidence>
<dbReference type="InterPro" id="IPR036420">
    <property type="entry name" value="BRCT_dom_sf"/>
</dbReference>
<dbReference type="InterPro" id="IPR003959">
    <property type="entry name" value="ATPase_AAA_core"/>
</dbReference>
<dbReference type="Gene3D" id="1.20.272.10">
    <property type="match status" value="1"/>
</dbReference>
<dbReference type="SMART" id="SM00292">
    <property type="entry name" value="BRCT"/>
    <property type="match status" value="1"/>
</dbReference>
<dbReference type="GO" id="GO:0005524">
    <property type="term" value="F:ATP binding"/>
    <property type="evidence" value="ECO:0007669"/>
    <property type="project" value="UniProtKB-UniRule"/>
</dbReference>
<gene>
    <name evidence="11" type="primary">LOC107763539</name>
</gene>
<dbReference type="InterPro" id="IPR003593">
    <property type="entry name" value="AAA+_ATPase"/>
</dbReference>
<dbReference type="PIRSF" id="PIRSF036578">
    <property type="entry name" value="RFC1"/>
    <property type="match status" value="1"/>
</dbReference>
<dbReference type="InterPro" id="IPR008921">
    <property type="entry name" value="DNA_pol3_clamp-load_cplx_C"/>
</dbReference>
<dbReference type="PaxDb" id="4097-A0A1S3XC64"/>
<dbReference type="GO" id="GO:0006260">
    <property type="term" value="P:DNA replication"/>
    <property type="evidence" value="ECO:0007669"/>
    <property type="project" value="UniProtKB-KW"/>
</dbReference>
<dbReference type="InterPro" id="IPR013725">
    <property type="entry name" value="DNA_replication_fac_RFC1_C"/>
</dbReference>
<dbReference type="PRINTS" id="PR00364">
    <property type="entry name" value="DISEASERSIST"/>
</dbReference>
<dbReference type="GO" id="GO:0003677">
    <property type="term" value="F:DNA binding"/>
    <property type="evidence" value="ECO:0000318"/>
    <property type="project" value="GO_Central"/>
</dbReference>
<dbReference type="AlphaFoldDB" id="A0A1S3XC64"/>
<dbReference type="SUPFAM" id="SSF52113">
    <property type="entry name" value="BRCT domain"/>
    <property type="match status" value="1"/>
</dbReference>
<evidence type="ECO:0000256" key="4">
    <source>
        <dbReference type="ARBA" id="ARBA00020401"/>
    </source>
</evidence>
<comment type="subcellular location">
    <subcellularLocation>
        <location evidence="1 9">Nucleus</location>
    </subcellularLocation>
</comment>
<dbReference type="Pfam" id="PF08519">
    <property type="entry name" value="RFC1"/>
    <property type="match status" value="1"/>
</dbReference>
<dbReference type="KEGG" id="nta:107763539"/>
<evidence type="ECO:0000256" key="7">
    <source>
        <dbReference type="ARBA" id="ARBA00022840"/>
    </source>
</evidence>
<dbReference type="CDD" id="cd00009">
    <property type="entry name" value="AAA"/>
    <property type="match status" value="1"/>
</dbReference>
<dbReference type="FunFam" id="3.40.50.10190:FF:000001">
    <property type="entry name" value="Replication factor C subunit 1"/>
    <property type="match status" value="1"/>
</dbReference>
<dbReference type="FunFam" id="3.40.50.300:FF:000773">
    <property type="entry name" value="Replication factor C subunit 1"/>
    <property type="match status" value="1"/>
</dbReference>
<keyword evidence="8 9" id="KW-0539">Nucleus</keyword>
<dbReference type="PANTHER" id="PTHR23389:SF6">
    <property type="entry name" value="REPLICATION FACTOR C SUBUNIT 1"/>
    <property type="match status" value="1"/>
</dbReference>
<evidence type="ECO:0000313" key="11">
    <source>
        <dbReference type="RefSeq" id="XP_016437511.2"/>
    </source>
</evidence>
<keyword evidence="10" id="KW-1185">Reference proteome</keyword>
<dbReference type="GO" id="GO:0006281">
    <property type="term" value="P:DNA repair"/>
    <property type="evidence" value="ECO:0007669"/>
    <property type="project" value="InterPro"/>
</dbReference>
<keyword evidence="6 9" id="KW-0547">Nucleotide-binding</keyword>
<dbReference type="InterPro" id="IPR012178">
    <property type="entry name" value="RFC1"/>
</dbReference>
<organism evidence="10 11">
    <name type="scientific">Nicotiana tabacum</name>
    <name type="common">Common tobacco</name>
    <dbReference type="NCBI Taxonomy" id="4097"/>
    <lineage>
        <taxon>Eukaryota</taxon>
        <taxon>Viridiplantae</taxon>
        <taxon>Streptophyta</taxon>
        <taxon>Embryophyta</taxon>
        <taxon>Tracheophyta</taxon>
        <taxon>Spermatophyta</taxon>
        <taxon>Magnoliopsida</taxon>
        <taxon>eudicotyledons</taxon>
        <taxon>Gunneridae</taxon>
        <taxon>Pentapetalae</taxon>
        <taxon>asterids</taxon>
        <taxon>lamiids</taxon>
        <taxon>Solanales</taxon>
        <taxon>Solanaceae</taxon>
        <taxon>Nicotianoideae</taxon>
        <taxon>Nicotianeae</taxon>
        <taxon>Nicotiana</taxon>
    </lineage>
</organism>
<dbReference type="InterPro" id="IPR047854">
    <property type="entry name" value="RFC_lid"/>
</dbReference>
<evidence type="ECO:0000256" key="1">
    <source>
        <dbReference type="ARBA" id="ARBA00004123"/>
    </source>
</evidence>
<dbReference type="OMA" id="LICNERN"/>
<dbReference type="GO" id="GO:0003689">
    <property type="term" value="F:DNA clamp loader activity"/>
    <property type="evidence" value="ECO:0007669"/>
    <property type="project" value="UniProtKB-UniRule"/>
</dbReference>
<dbReference type="Proteomes" id="UP000790787">
    <property type="component" value="Chromosome 9"/>
</dbReference>
<reference evidence="10" key="1">
    <citation type="journal article" date="2014" name="Nat. Commun.">
        <title>The tobacco genome sequence and its comparison with those of tomato and potato.</title>
        <authorList>
            <person name="Sierro N."/>
            <person name="Battey J.N."/>
            <person name="Ouadi S."/>
            <person name="Bakaher N."/>
            <person name="Bovet L."/>
            <person name="Willig A."/>
            <person name="Goepfert S."/>
            <person name="Peitsch M.C."/>
            <person name="Ivanov N.V."/>
        </authorList>
    </citation>
    <scope>NUCLEOTIDE SEQUENCE [LARGE SCALE GENOMIC DNA]</scope>
</reference>
<dbReference type="Pfam" id="PF25361">
    <property type="entry name" value="AAA_lid_RFC1"/>
    <property type="match status" value="1"/>
</dbReference>
<evidence type="ECO:0000256" key="6">
    <source>
        <dbReference type="ARBA" id="ARBA00022741"/>
    </source>
</evidence>
<sequence length="998" mass="107726">MSDIRKWFMKQHDKGTGNGSMSKNSAPEKPSAEKSPPGNLVQEGQETAGRRKTSKYFATDKVKAKEEKVEEVSAKRKAQNAGGSSSVNEKPPAAKRIHKAEDDDDFVLPASAMGSRGATPAKKSASGSGRGSARKYVISDESDDDLKDTKSDPKPTGRGRGGRAAQTGGKGIPLDESDDDASADKDTKSGGRGRGGKGPSAAPSGGRGRGGGGRGGFMNFGERKDPPHKGEKEVPEGAPNCLAGLTFVISGTLDSLEREEAEDLIKRHGGRVTGSVSKKTNYLLCDEDIEGRKSSKAKELGTAFLTEDGLFDMIRSSKKSKSATQPESKKSVATVVSPAKRNSQNTSDGTGSTATKILAAKELTPSASPAKRKGQAKESSLPWTEKYRPKAIVDIIGNKSLVEQIQRWLESWDEHFLNAASKGKGKKQNDSGAKKAVLLSGMPGIGKTTSAKVVSQLLGFQTIEVNASDSRGKADSKIEKGIGGSTANSIKELVSNESLGANIGRLHHQKTVLIMDEVDGMSAGDRGGVADLIASIKLSKIPIICICNDRYSQKLKSLVNYCLPIVFRKPTKQQMAKRLKQVANAEGLQVNEIALEELAERVGGDMRMALNQLQYMSLSKSVIQYDDIRQRLLSSSKDEDISPFKAVELLFDFNAKNLKIDRRIDLSMSDPDLVPLLIQENYLNYKPSSVGKDDDGLKRMSLIARAADSIANGDLINVQIRRYQQWQLSPAGCLSSCIIPASLLHGQRQTLEQGERNFNRFGGWLGKNSTMGKNYRILEDLHVHLLASRESYLGRANLRLDYFTLLTKKLTDPLKLLPKDEAVENVVDFMDSYSISQDDFDNIVEISKFKGHPNPLDGIQPVVKAALTRAYNKGSKSRVIRTADLISLPGIKKAPKKRVAAMLEPLDEGLAEENGEAIAEDEENSSEPEDIDVEKKLESDLQSLNSKGIQVNVDLKGAGGKKPSAGRGRGSSSSREKGGAESSSKRGGRGSGATKRKR</sequence>
<dbReference type="Gene3D" id="1.10.8.60">
    <property type="match status" value="1"/>
</dbReference>
<evidence type="ECO:0000256" key="8">
    <source>
        <dbReference type="ARBA" id="ARBA00023242"/>
    </source>
</evidence>
<keyword evidence="7 9" id="KW-0067">ATP-binding</keyword>
<dbReference type="SUPFAM" id="SSF52540">
    <property type="entry name" value="P-loop containing nucleoside triphosphate hydrolases"/>
    <property type="match status" value="1"/>
</dbReference>
<dbReference type="CDD" id="cd18140">
    <property type="entry name" value="HLD_clamp_RFC"/>
    <property type="match status" value="1"/>
</dbReference>
<dbReference type="Pfam" id="PF00533">
    <property type="entry name" value="BRCT"/>
    <property type="match status" value="1"/>
</dbReference>
<dbReference type="SMART" id="SM00382">
    <property type="entry name" value="AAA"/>
    <property type="match status" value="1"/>
</dbReference>
<evidence type="ECO:0000256" key="3">
    <source>
        <dbReference type="ARBA" id="ARBA00011480"/>
    </source>
</evidence>
<dbReference type="FunFam" id="1.10.8.60:FF:000021">
    <property type="entry name" value="Replication factor C subunit 1"/>
    <property type="match status" value="1"/>
</dbReference>
<dbReference type="Gene3D" id="3.40.50.300">
    <property type="entry name" value="P-loop containing nucleotide triphosphate hydrolases"/>
    <property type="match status" value="1"/>
</dbReference>
<dbReference type="GO" id="GO:0005634">
    <property type="term" value="C:nucleus"/>
    <property type="evidence" value="ECO:0000318"/>
    <property type="project" value="GO_Central"/>
</dbReference>
<dbReference type="STRING" id="4097.A0A1S3XC64"/>
<keyword evidence="5 9" id="KW-0235">DNA replication</keyword>
<proteinExistence type="inferred from homology"/>
<dbReference type="CDD" id="cd17752">
    <property type="entry name" value="BRCT_RFC1"/>
    <property type="match status" value="1"/>
</dbReference>
<dbReference type="PROSITE" id="PS50172">
    <property type="entry name" value="BRCT"/>
    <property type="match status" value="1"/>
</dbReference>
<reference evidence="11" key="2">
    <citation type="submission" date="2025-08" db="UniProtKB">
        <authorList>
            <consortium name="RefSeq"/>
        </authorList>
    </citation>
    <scope>IDENTIFICATION</scope>
    <source>
        <tissue evidence="11">Leaf</tissue>
    </source>
</reference>
<accession>A0A1S3XC64</accession>